<keyword evidence="1" id="KW-1133">Transmembrane helix</keyword>
<organism evidence="2 3">
    <name type="scientific">Caldisalinibacter kiritimatiensis</name>
    <dbReference type="NCBI Taxonomy" id="1304284"/>
    <lineage>
        <taxon>Bacteria</taxon>
        <taxon>Bacillati</taxon>
        <taxon>Bacillota</taxon>
        <taxon>Tissierellia</taxon>
        <taxon>Tissierellales</taxon>
        <taxon>Thermohalobacteraceae</taxon>
        <taxon>Caldisalinibacter</taxon>
    </lineage>
</organism>
<dbReference type="eggNOG" id="COG0811">
    <property type="taxonomic scope" value="Bacteria"/>
</dbReference>
<reference evidence="2 3" key="1">
    <citation type="journal article" date="2015" name="Geomicrobiol. J.">
        <title>Caldisalinibacter kiritimatiensis gen. nov., sp. nov., a moderately thermohalophilic thiosulfate-reducing bacterium from a hypersaline microbial mat.</title>
        <authorList>
            <person name="Ben Hania W."/>
            <person name="Joseph M."/>
            <person name="Fiebig A."/>
            <person name="Bunk B."/>
            <person name="Klenk H.-P."/>
            <person name="Fardeau M.-L."/>
            <person name="Spring S."/>
        </authorList>
    </citation>
    <scope>NUCLEOTIDE SEQUENCE [LARGE SCALE GENOMIC DNA]</scope>
    <source>
        <strain evidence="2 3">L21-TH-D2</strain>
    </source>
</reference>
<dbReference type="STRING" id="1304284.L21TH_0001"/>
<comment type="caution">
    <text evidence="2">The sequence shown here is derived from an EMBL/GenBank/DDBJ whole genome shotgun (WGS) entry which is preliminary data.</text>
</comment>
<protein>
    <submittedName>
        <fullName evidence="2">Uncharacterized protein</fullName>
    </submittedName>
</protein>
<dbReference type="OrthoDB" id="418869at2"/>
<dbReference type="AlphaFoldDB" id="R1CHY7"/>
<feature type="transmembrane region" description="Helical" evidence="1">
    <location>
        <begin position="107"/>
        <end position="126"/>
    </location>
</feature>
<keyword evidence="1" id="KW-0472">Membrane</keyword>
<feature type="transmembrane region" description="Helical" evidence="1">
    <location>
        <begin position="12"/>
        <end position="35"/>
    </location>
</feature>
<evidence type="ECO:0000313" key="2">
    <source>
        <dbReference type="EMBL" id="EOD01895.1"/>
    </source>
</evidence>
<dbReference type="Proteomes" id="UP000013378">
    <property type="component" value="Unassembled WGS sequence"/>
</dbReference>
<accession>R1CHY7</accession>
<dbReference type="RefSeq" id="WP_006305111.1">
    <property type="nucleotide sequence ID" value="NZ_ARZA01000001.1"/>
</dbReference>
<evidence type="ECO:0000256" key="1">
    <source>
        <dbReference type="SAM" id="Phobius"/>
    </source>
</evidence>
<dbReference type="EMBL" id="ARZA01000001">
    <property type="protein sequence ID" value="EOD01895.1"/>
    <property type="molecule type" value="Genomic_DNA"/>
</dbReference>
<proteinExistence type="predicted"/>
<keyword evidence="1" id="KW-0812">Transmembrane</keyword>
<name>R1CHY7_9FIRM</name>
<dbReference type="PATRIC" id="fig|1304284.3.peg.1"/>
<feature type="transmembrane region" description="Helical" evidence="1">
    <location>
        <begin position="161"/>
        <end position="183"/>
    </location>
</feature>
<gene>
    <name evidence="2" type="ORF">L21TH_0001</name>
</gene>
<evidence type="ECO:0000313" key="3">
    <source>
        <dbReference type="Proteomes" id="UP000013378"/>
    </source>
</evidence>
<sequence>MFQLLDKLSTNPLAIVIIFFILAILFISIVASLVIRKKYQTLGQALEEIKKGNINSNSHVLSSIIKEYRNAASDNLEEVNTQAIIEKNFNKHLKWLYIGERFVKSSVSLMIILGLLGTFYGLTLSIGKLVELLNNSTNSEVLNSMDSIVDGLIKSVKGMSVAFLTSLFGIGSSIIITVYNMIFNIEDVRVALMVEVEEYLDNTVASEFNTGVKDQYTDISDTLKTTFEQFGNQINDSFKYVINTSSENLAAATKEIGDSTRTLLHVIQIFEKSVNTFNENTRDFSEFNHELRTNIQRMNIGFSDFTREIKDTVQKISDSVDKLPRNNG</sequence>
<keyword evidence="3" id="KW-1185">Reference proteome</keyword>